<evidence type="ECO:0000313" key="2">
    <source>
        <dbReference type="EMBL" id="AXY63458.1"/>
    </source>
</evidence>
<reference evidence="2" key="1">
    <citation type="submission" date="2018-02" db="EMBL/GenBank/DDBJ databases">
        <title>Genome reduction pattern in chromatophore genome of Paulinella.</title>
        <authorList>
            <person name="Lhee D."/>
            <person name="Yoon H.S."/>
        </authorList>
    </citation>
    <scope>NUCLEOTIDE SEQUENCE</scope>
    <source>
        <strain evidence="2">NZ27</strain>
    </source>
</reference>
<dbReference type="GO" id="GO:0010190">
    <property type="term" value="P:cytochrome b6f complex assembly"/>
    <property type="evidence" value="ECO:0007669"/>
    <property type="project" value="TreeGrafter"/>
</dbReference>
<dbReference type="AlphaFoldDB" id="A0A385I0P1"/>
<dbReference type="EMBL" id="MG976688">
    <property type="protein sequence ID" value="AXY63458.1"/>
    <property type="molecule type" value="Genomic_DNA"/>
</dbReference>
<geneLocation type="plastid" evidence="2"/>
<gene>
    <name evidence="2" type="ORF">PMNZ_520</name>
</gene>
<dbReference type="PANTHER" id="PTHR47353">
    <property type="entry name" value="THIOREDOXIN-LIKE PROTEIN HCF164, CHLOROPLASTIC"/>
    <property type="match status" value="1"/>
</dbReference>
<dbReference type="GO" id="GO:0009535">
    <property type="term" value="C:chloroplast thylakoid membrane"/>
    <property type="evidence" value="ECO:0007669"/>
    <property type="project" value="TreeGrafter"/>
</dbReference>
<dbReference type="GO" id="GO:0016671">
    <property type="term" value="F:oxidoreductase activity, acting on a sulfur group of donors, disulfide as acceptor"/>
    <property type="evidence" value="ECO:0007669"/>
    <property type="project" value="TreeGrafter"/>
</dbReference>
<keyword evidence="2" id="KW-0934">Plastid</keyword>
<proteinExistence type="predicted"/>
<dbReference type="InterPro" id="IPR036249">
    <property type="entry name" value="Thioredoxin-like_sf"/>
</dbReference>
<dbReference type="InterPro" id="IPR044241">
    <property type="entry name" value="TxlA/HCF164"/>
</dbReference>
<accession>A0A385I0P1</accession>
<name>A0A385I0P1_9EUKA</name>
<dbReference type="PANTHER" id="PTHR47353:SF1">
    <property type="entry name" value="THIOREDOXIN-LIKE PROTEIN HCF164, CHLOROPLASTIC"/>
    <property type="match status" value="1"/>
</dbReference>
<evidence type="ECO:0000259" key="1">
    <source>
        <dbReference type="PROSITE" id="PS51352"/>
    </source>
</evidence>
<dbReference type="Gene3D" id="3.40.30.10">
    <property type="entry name" value="Glutaredoxin"/>
    <property type="match status" value="1"/>
</dbReference>
<dbReference type="SUPFAM" id="SSF52833">
    <property type="entry name" value="Thioredoxin-like"/>
    <property type="match status" value="1"/>
</dbReference>
<organism evidence="2">
    <name type="scientific">Paulinella micropora</name>
    <dbReference type="NCBI Taxonomy" id="1928728"/>
    <lineage>
        <taxon>Eukaryota</taxon>
        <taxon>Sar</taxon>
        <taxon>Rhizaria</taxon>
        <taxon>Cercozoa</taxon>
        <taxon>Imbricatea</taxon>
        <taxon>Silicofilosea</taxon>
        <taxon>Euglyphida</taxon>
        <taxon>Paulinellidae</taxon>
        <taxon>Paulinella</taxon>
    </lineage>
</organism>
<dbReference type="Pfam" id="PF00085">
    <property type="entry name" value="Thioredoxin"/>
    <property type="match status" value="1"/>
</dbReference>
<sequence>METKNSFTPPNKGQSSQTVVREWEKVLLLLIAVFLSIVLFVLKGNLKADGPLNRLARNSLDLQSALMNGRPTLLEFYADWCEVCREMAFTIEEIKIQEQDTLNIVLLNVDNPQWQKELEKYNVTGIPHIELFDSSGLSIGKIIGAHTRSDIQRLIQALINKTILPKLPGMGPVTALPQVTEEDE</sequence>
<dbReference type="PROSITE" id="PS51352">
    <property type="entry name" value="THIOREDOXIN_2"/>
    <property type="match status" value="1"/>
</dbReference>
<dbReference type="InterPro" id="IPR013766">
    <property type="entry name" value="Thioredoxin_domain"/>
</dbReference>
<feature type="domain" description="Thioredoxin" evidence="1">
    <location>
        <begin position="28"/>
        <end position="160"/>
    </location>
</feature>
<protein>
    <submittedName>
        <fullName evidence="2">Thioredoxin-like protein</fullName>
    </submittedName>
</protein>